<dbReference type="EMBL" id="VRVR01000018">
    <property type="protein sequence ID" value="KAF0852750.1"/>
    <property type="molecule type" value="Genomic_DNA"/>
</dbReference>
<keyword evidence="2" id="KW-1185">Reference proteome</keyword>
<comment type="caution">
    <text evidence="1">The sequence shown here is derived from an EMBL/GenBank/DDBJ whole genome shotgun (WGS) entry which is preliminary data.</text>
</comment>
<dbReference type="Proteomes" id="UP000799049">
    <property type="component" value="Unassembled WGS sequence"/>
</dbReference>
<evidence type="ECO:0000313" key="2">
    <source>
        <dbReference type="Proteomes" id="UP000799049"/>
    </source>
</evidence>
<dbReference type="AlphaFoldDB" id="A0A8K0F2U7"/>
<reference evidence="1" key="1">
    <citation type="submission" date="2019-09" db="EMBL/GenBank/DDBJ databases">
        <title>The Mitochondrial Proteome of the Jakobid, Andalucia godoyi, a Protist With the Most Gene-Rich and Bacteria-Like Mitochondrial Genome.</title>
        <authorList>
            <person name="Gray M.W."/>
            <person name="Burger G."/>
            <person name="Derelle R."/>
            <person name="Klimes V."/>
            <person name="Leger M."/>
            <person name="Sarrasin M."/>
            <person name="Vlcek C."/>
            <person name="Roger A.J."/>
            <person name="Elias M."/>
            <person name="Lang B.F."/>
        </authorList>
    </citation>
    <scope>NUCLEOTIDE SEQUENCE</scope>
    <source>
        <strain evidence="1">And28</strain>
    </source>
</reference>
<gene>
    <name evidence="1" type="ORF">ANDGO_04230</name>
</gene>
<name>A0A8K0F2U7_ANDGO</name>
<protein>
    <submittedName>
        <fullName evidence="1">Putative mitochondrial protein</fullName>
    </submittedName>
</protein>
<accession>A0A8K0F2U7</accession>
<evidence type="ECO:0000313" key="1">
    <source>
        <dbReference type="EMBL" id="KAF0852750.1"/>
    </source>
</evidence>
<sequence>MTRAFMFRRVISGLRRTSNSAGPGPKVEPGPVTSLFMNPILEILGASAAVLTVAYATYDPIVYRSSVVSYRYWGATPSLEDSRRLMKKYAHHQSVSVFHHPTKHHVAVLEPGPSPFAVFALGATSALLPMVICKSFRIGFPVAVAIAASAYGAKVYLESQQEINGSKME</sequence>
<organism evidence="1 2">
    <name type="scientific">Andalucia godoyi</name>
    <name type="common">Flagellate</name>
    <dbReference type="NCBI Taxonomy" id="505711"/>
    <lineage>
        <taxon>Eukaryota</taxon>
        <taxon>Discoba</taxon>
        <taxon>Jakobida</taxon>
        <taxon>Andalucina</taxon>
        <taxon>Andaluciidae</taxon>
        <taxon>Andalucia</taxon>
    </lineage>
</organism>
<proteinExistence type="predicted"/>